<sequence>MKTLSASLVFIFSSALGVSLFSADSARIANTIVLDAAGVQNLRIQTVAVEEGDFEESVFSLGRIEAKPGNIAAVSSRIQGRVVALSALPGDVIAAGAEVAKVESRQPGNPPPVISLTAPLGGVVTQLDVRLGDPVEPEKALLEITDFSEVLAVARVPEHVAGRLKPGAKASITVSALHDGKLEGELLRFGTVADAASGTIDAIFKLANLGNRLRPGMRAEFSIVVARRANVMSVPRSALQGEPSGRFVYVKDFDLPNAFIKTPVVVGQINERAAEIISGLLPADEVVTQGAYSLAFAGGGSVSLKEALDAAHGHEHAADGSELKADAKTKAASASGKTEAGGDHGHDHGDHDHAHGDEHDHDDEHGHENPFWMIVSGVLFAALLVVAFWKKRGAAKSN</sequence>
<dbReference type="InterPro" id="IPR058790">
    <property type="entry name" value="BSH_CusB"/>
</dbReference>
<evidence type="ECO:0000259" key="7">
    <source>
        <dbReference type="Pfam" id="PF25954"/>
    </source>
</evidence>
<dbReference type="PANTHER" id="PTHR30097:SF4">
    <property type="entry name" value="SLR6042 PROTEIN"/>
    <property type="match status" value="1"/>
</dbReference>
<dbReference type="GO" id="GO:0022857">
    <property type="term" value="F:transmembrane transporter activity"/>
    <property type="evidence" value="ECO:0007669"/>
    <property type="project" value="InterPro"/>
</dbReference>
<dbReference type="InterPro" id="IPR006143">
    <property type="entry name" value="RND_pump_MFP"/>
</dbReference>
<dbReference type="Gene3D" id="2.40.420.20">
    <property type="match status" value="1"/>
</dbReference>
<dbReference type="KEGG" id="vbh:CMV30_13275"/>
<dbReference type="InterPro" id="IPR011053">
    <property type="entry name" value="Single_hybrid_motif"/>
</dbReference>
<evidence type="ECO:0000259" key="6">
    <source>
        <dbReference type="Pfam" id="PF25919"/>
    </source>
</evidence>
<dbReference type="Gene3D" id="2.40.50.100">
    <property type="match status" value="1"/>
</dbReference>
<dbReference type="Proteomes" id="UP000217265">
    <property type="component" value="Chromosome"/>
</dbReference>
<dbReference type="AlphaFoldDB" id="A0A290Q884"/>
<dbReference type="SUPFAM" id="SSF111369">
    <property type="entry name" value="HlyD-like secretion proteins"/>
    <property type="match status" value="1"/>
</dbReference>
<keyword evidence="4" id="KW-1133">Transmembrane helix</keyword>
<keyword evidence="10" id="KW-1185">Reference proteome</keyword>
<evidence type="ECO:0000256" key="1">
    <source>
        <dbReference type="ARBA" id="ARBA00009477"/>
    </source>
</evidence>
<feature type="compositionally biased region" description="Basic and acidic residues" evidence="3">
    <location>
        <begin position="313"/>
        <end position="329"/>
    </location>
</feature>
<proteinExistence type="inferred from homology"/>
<dbReference type="InterPro" id="IPR058792">
    <property type="entry name" value="Beta-barrel_RND_2"/>
</dbReference>
<keyword evidence="4" id="KW-0812">Transmembrane</keyword>
<name>A0A290Q884_9BACT</name>
<feature type="compositionally biased region" description="Basic and acidic residues" evidence="3">
    <location>
        <begin position="340"/>
        <end position="365"/>
    </location>
</feature>
<feature type="domain" description="CusB-like beta-barrel" evidence="7">
    <location>
        <begin position="153"/>
        <end position="223"/>
    </location>
</feature>
<dbReference type="GO" id="GO:0016020">
    <property type="term" value="C:membrane"/>
    <property type="evidence" value="ECO:0007669"/>
    <property type="project" value="InterPro"/>
</dbReference>
<evidence type="ECO:0000313" key="10">
    <source>
        <dbReference type="Proteomes" id="UP000217265"/>
    </source>
</evidence>
<dbReference type="InterPro" id="IPR051909">
    <property type="entry name" value="MFP_Cation_Efflux"/>
</dbReference>
<dbReference type="InterPro" id="IPR058649">
    <property type="entry name" value="CzcB_C"/>
</dbReference>
<keyword evidence="5" id="KW-0732">Signal</keyword>
<feature type="domain" description="CusB-like barrel-sandwich hybrid" evidence="6">
    <location>
        <begin position="72"/>
        <end position="144"/>
    </location>
</feature>
<dbReference type="Pfam" id="PF25919">
    <property type="entry name" value="BSH_CusB"/>
    <property type="match status" value="1"/>
</dbReference>
<comment type="similarity">
    <text evidence="1">Belongs to the membrane fusion protein (MFP) (TC 8.A.1) family.</text>
</comment>
<feature type="region of interest" description="Disordered" evidence="3">
    <location>
        <begin position="313"/>
        <end position="365"/>
    </location>
</feature>
<keyword evidence="2" id="KW-0813">Transport</keyword>
<dbReference type="GO" id="GO:0015679">
    <property type="term" value="P:plasma membrane copper ion transport"/>
    <property type="evidence" value="ECO:0007669"/>
    <property type="project" value="TreeGrafter"/>
</dbReference>
<dbReference type="EMBL" id="CP023344">
    <property type="protein sequence ID" value="ATC64859.1"/>
    <property type="molecule type" value="Genomic_DNA"/>
</dbReference>
<dbReference type="SUPFAM" id="SSF51230">
    <property type="entry name" value="Single hybrid motif"/>
    <property type="match status" value="1"/>
</dbReference>
<dbReference type="NCBIfam" id="TIGR01730">
    <property type="entry name" value="RND_mfp"/>
    <property type="match status" value="1"/>
</dbReference>
<feature type="chain" id="PRO_5013081096" evidence="5">
    <location>
        <begin position="18"/>
        <end position="398"/>
    </location>
</feature>
<evidence type="ECO:0000256" key="3">
    <source>
        <dbReference type="SAM" id="MobiDB-lite"/>
    </source>
</evidence>
<evidence type="ECO:0000256" key="5">
    <source>
        <dbReference type="SAM" id="SignalP"/>
    </source>
</evidence>
<keyword evidence="4" id="KW-0472">Membrane</keyword>
<dbReference type="Gene3D" id="2.40.30.170">
    <property type="match status" value="1"/>
</dbReference>
<feature type="domain" description="CzcB-like C-terminal circularly permuted SH3-like" evidence="8">
    <location>
        <begin position="233"/>
        <end position="294"/>
    </location>
</feature>
<dbReference type="GO" id="GO:0060003">
    <property type="term" value="P:copper ion export"/>
    <property type="evidence" value="ECO:0007669"/>
    <property type="project" value="TreeGrafter"/>
</dbReference>
<evidence type="ECO:0000259" key="8">
    <source>
        <dbReference type="Pfam" id="PF25975"/>
    </source>
</evidence>
<dbReference type="GO" id="GO:0030313">
    <property type="term" value="C:cell envelope"/>
    <property type="evidence" value="ECO:0007669"/>
    <property type="project" value="TreeGrafter"/>
</dbReference>
<dbReference type="RefSeq" id="WP_096056490.1">
    <property type="nucleotide sequence ID" value="NZ_CP023344.1"/>
</dbReference>
<protein>
    <submittedName>
        <fullName evidence="9">Uncharacterized protein</fullName>
    </submittedName>
</protein>
<feature type="transmembrane region" description="Helical" evidence="4">
    <location>
        <begin position="371"/>
        <end position="389"/>
    </location>
</feature>
<dbReference type="PANTHER" id="PTHR30097">
    <property type="entry name" value="CATION EFFLUX SYSTEM PROTEIN CUSB"/>
    <property type="match status" value="1"/>
</dbReference>
<evidence type="ECO:0000313" key="9">
    <source>
        <dbReference type="EMBL" id="ATC64859.1"/>
    </source>
</evidence>
<reference evidence="9 10" key="1">
    <citation type="submission" date="2017-09" db="EMBL/GenBank/DDBJ databases">
        <title>Complete genome sequence of Verrucomicrobial strain HZ-65, isolated from freshwater.</title>
        <authorList>
            <person name="Choi A."/>
        </authorList>
    </citation>
    <scope>NUCLEOTIDE SEQUENCE [LARGE SCALE GENOMIC DNA]</scope>
    <source>
        <strain evidence="9 10">HZ-65</strain>
    </source>
</reference>
<gene>
    <name evidence="9" type="ORF">CMV30_13275</name>
</gene>
<accession>A0A290Q884</accession>
<feature type="signal peptide" evidence="5">
    <location>
        <begin position="1"/>
        <end position="17"/>
    </location>
</feature>
<evidence type="ECO:0000256" key="4">
    <source>
        <dbReference type="SAM" id="Phobius"/>
    </source>
</evidence>
<dbReference type="OrthoDB" id="185188at2"/>
<dbReference type="Pfam" id="PF25975">
    <property type="entry name" value="CzcB_C"/>
    <property type="match status" value="1"/>
</dbReference>
<evidence type="ECO:0000256" key="2">
    <source>
        <dbReference type="ARBA" id="ARBA00022448"/>
    </source>
</evidence>
<organism evidence="9 10">
    <name type="scientific">Nibricoccus aquaticus</name>
    <dbReference type="NCBI Taxonomy" id="2576891"/>
    <lineage>
        <taxon>Bacteria</taxon>
        <taxon>Pseudomonadati</taxon>
        <taxon>Verrucomicrobiota</taxon>
        <taxon>Opitutia</taxon>
        <taxon>Opitutales</taxon>
        <taxon>Opitutaceae</taxon>
        <taxon>Nibricoccus</taxon>
    </lineage>
</organism>
<dbReference type="Pfam" id="PF25954">
    <property type="entry name" value="Beta-barrel_RND_2"/>
    <property type="match status" value="1"/>
</dbReference>